<organism evidence="1 2">
    <name type="scientific">Aureimonas jatrophae</name>
    <dbReference type="NCBI Taxonomy" id="1166073"/>
    <lineage>
        <taxon>Bacteria</taxon>
        <taxon>Pseudomonadati</taxon>
        <taxon>Pseudomonadota</taxon>
        <taxon>Alphaproteobacteria</taxon>
        <taxon>Hyphomicrobiales</taxon>
        <taxon>Aurantimonadaceae</taxon>
        <taxon>Aureimonas</taxon>
    </lineage>
</organism>
<keyword evidence="2" id="KW-1185">Reference proteome</keyword>
<accession>A0A1H0N4X7</accession>
<dbReference type="OrthoDB" id="7806791at2"/>
<sequence length="350" mass="39014">MIEFTRACARSSTVLCVTAVPEGAEAFSPETRIFRYEHDGAPGERWYFDDLDFDVADMALFQNPDVDPVADYPIYLSSEGEVYHAWWKGNFRETIRGAGVSRDDARGYGRLLRLRQVGSRLYACGDGGQIYVREGRDAWRLLTDSILFDPDAHQRLSVQAPPTDDPAFLTWLDDFEANAPRSILLNGLGGVSEDAIYFIGEDGTKPALFVWDGSVLHQLETNVAEGALTDIYVADADNVWICGREGLLLHGSWARGFYPVGAPTRLNLFHTLTPLDGKLVLASSVRPGGLYEVNARTSDFGRFKPALPRLRGAFIFFAGTVGDVMWVVGHKDIFRFSGNEWERIEHPDLP</sequence>
<evidence type="ECO:0000313" key="2">
    <source>
        <dbReference type="Proteomes" id="UP000198793"/>
    </source>
</evidence>
<name>A0A1H0N4X7_9HYPH</name>
<dbReference type="EMBL" id="FNIT01000017">
    <property type="protein sequence ID" value="SDO87738.1"/>
    <property type="molecule type" value="Genomic_DNA"/>
</dbReference>
<dbReference type="Proteomes" id="UP000198793">
    <property type="component" value="Unassembled WGS sequence"/>
</dbReference>
<gene>
    <name evidence="1" type="ORF">SAMN05192530_11734</name>
</gene>
<dbReference type="AlphaFoldDB" id="A0A1H0N4X7"/>
<dbReference type="RefSeq" id="WP_090677121.1">
    <property type="nucleotide sequence ID" value="NZ_FNIT01000017.1"/>
</dbReference>
<reference evidence="1 2" key="1">
    <citation type="submission" date="2016-10" db="EMBL/GenBank/DDBJ databases">
        <authorList>
            <person name="de Groot N.N."/>
        </authorList>
    </citation>
    <scope>NUCLEOTIDE SEQUENCE [LARGE SCALE GENOMIC DNA]</scope>
    <source>
        <strain evidence="2">L7-484,KACC 16230,DSM 25025</strain>
    </source>
</reference>
<protein>
    <submittedName>
        <fullName evidence="1">Uncharacterized protein</fullName>
    </submittedName>
</protein>
<dbReference type="STRING" id="1166073.SAMN05192530_11734"/>
<evidence type="ECO:0000313" key="1">
    <source>
        <dbReference type="EMBL" id="SDO87738.1"/>
    </source>
</evidence>
<proteinExistence type="predicted"/>